<comment type="similarity">
    <text evidence="2">Belongs to the SELO family.</text>
</comment>
<dbReference type="EMBL" id="DS469814">
    <property type="protein sequence ID" value="EDO32626.1"/>
    <property type="molecule type" value="Genomic_DNA"/>
</dbReference>
<evidence type="ECO:0000313" key="10">
    <source>
        <dbReference type="EMBL" id="EDO32626.1"/>
    </source>
</evidence>
<keyword evidence="8" id="KW-0460">Magnesium</keyword>
<dbReference type="NCBIfam" id="NF000658">
    <property type="entry name" value="PRK00029.1"/>
    <property type="match status" value="1"/>
</dbReference>
<evidence type="ECO:0000256" key="8">
    <source>
        <dbReference type="ARBA" id="ARBA00022842"/>
    </source>
</evidence>
<accession>A7SUL1</accession>
<evidence type="ECO:0000256" key="7">
    <source>
        <dbReference type="ARBA" id="ARBA00022840"/>
    </source>
</evidence>
<dbReference type="Proteomes" id="UP000001593">
    <property type="component" value="Unassembled WGS sequence"/>
</dbReference>
<dbReference type="OMA" id="YGPYGWL"/>
<name>A7SUL1_NEMVE</name>
<evidence type="ECO:0000256" key="2">
    <source>
        <dbReference type="ARBA" id="ARBA00009747"/>
    </source>
</evidence>
<keyword evidence="7" id="KW-0067">ATP-binding</keyword>
<keyword evidence="11" id="KW-1185">Reference proteome</keyword>
<evidence type="ECO:0000256" key="1">
    <source>
        <dbReference type="ARBA" id="ARBA00001946"/>
    </source>
</evidence>
<dbReference type="Pfam" id="PF02696">
    <property type="entry name" value="SelO"/>
    <property type="match status" value="1"/>
</dbReference>
<organism evidence="10 11">
    <name type="scientific">Nematostella vectensis</name>
    <name type="common">Starlet sea anemone</name>
    <dbReference type="NCBI Taxonomy" id="45351"/>
    <lineage>
        <taxon>Eukaryota</taxon>
        <taxon>Metazoa</taxon>
        <taxon>Cnidaria</taxon>
        <taxon>Anthozoa</taxon>
        <taxon>Hexacorallia</taxon>
        <taxon>Actiniaria</taxon>
        <taxon>Edwardsiidae</taxon>
        <taxon>Nematostella</taxon>
    </lineage>
</organism>
<dbReference type="AlphaFoldDB" id="A7SUL1"/>
<dbReference type="InterPro" id="IPR003846">
    <property type="entry name" value="SelO"/>
</dbReference>
<evidence type="ECO:0000256" key="4">
    <source>
        <dbReference type="ARBA" id="ARBA00022695"/>
    </source>
</evidence>
<proteinExistence type="inferred from homology"/>
<dbReference type="STRING" id="45351.A7SUL1"/>
<keyword evidence="6" id="KW-0547">Nucleotide-binding</keyword>
<keyword evidence="4" id="KW-0548">Nucleotidyltransferase</keyword>
<protein>
    <recommendedName>
        <fullName evidence="9">Selenoprotein O</fullName>
    </recommendedName>
</protein>
<sequence length="522" mass="59614">WDFAESNLLAETFPIDPETRNYVRQVRRYVFSYVKPTPLRARPSLVAVSSEVLADILDINPESVTMESRDRFVRLVSGTEVASQSVPLAHRYGGHQFGDWSGQLGDGRAVMLGEYVNSKGERWELQLKGSGKTPYSRHGDGRAVFRSSVREFLASEAMHYLGVPTSRVASLVVSDEQVWRDQFYDGHPIREKAAVVLRLAKSWFRIGSLEILTNNGETDLLRKVVDFVIEQHFNKIKDSKEKYLEFFSQVVTKTAHMIAIWQALGFAHGVCNTDNFSLLSMTIDYGPFGFMDTYNSDFVPNTSDDEGRYSFSNQPSAGQYNLAKLLDALSPIIDLARYLAGKKILQRYAAEFNNCFMDLHRQKLGLVGRRDEDDMLIKSFLQIMESSQADFTMTFRQLGNLTLGHIEQGVIPPGAWALEKLKQQKNWRDWLGRYQERLGRNGGHDTDEKRRIRMHAVNPRYVLRNWMAQTAIDKANRGDYTEIRHLLDVLQRPFNYQESAERAGYAAPPPPWSTKLRVSCSS</sequence>
<dbReference type="HOGENOM" id="CLU_010245_4_0_1"/>
<evidence type="ECO:0000256" key="9">
    <source>
        <dbReference type="ARBA" id="ARBA00031547"/>
    </source>
</evidence>
<feature type="non-terminal residue" evidence="10">
    <location>
        <position position="522"/>
    </location>
</feature>
<evidence type="ECO:0000256" key="3">
    <source>
        <dbReference type="ARBA" id="ARBA00022679"/>
    </source>
</evidence>
<dbReference type="GO" id="GO:0016779">
    <property type="term" value="F:nucleotidyltransferase activity"/>
    <property type="evidence" value="ECO:0007669"/>
    <property type="project" value="UniProtKB-KW"/>
</dbReference>
<dbReference type="GO" id="GO:0005524">
    <property type="term" value="F:ATP binding"/>
    <property type="evidence" value="ECO:0007669"/>
    <property type="project" value="UniProtKB-KW"/>
</dbReference>
<dbReference type="PhylomeDB" id="A7SUL1"/>
<evidence type="ECO:0000256" key="6">
    <source>
        <dbReference type="ARBA" id="ARBA00022741"/>
    </source>
</evidence>
<keyword evidence="3" id="KW-0808">Transferase</keyword>
<reference evidence="10 11" key="1">
    <citation type="journal article" date="2007" name="Science">
        <title>Sea anemone genome reveals ancestral eumetazoan gene repertoire and genomic organization.</title>
        <authorList>
            <person name="Putnam N.H."/>
            <person name="Srivastava M."/>
            <person name="Hellsten U."/>
            <person name="Dirks B."/>
            <person name="Chapman J."/>
            <person name="Salamov A."/>
            <person name="Terry A."/>
            <person name="Shapiro H."/>
            <person name="Lindquist E."/>
            <person name="Kapitonov V.V."/>
            <person name="Jurka J."/>
            <person name="Genikhovich G."/>
            <person name="Grigoriev I.V."/>
            <person name="Lucas S.M."/>
            <person name="Steele R.E."/>
            <person name="Finnerty J.R."/>
            <person name="Technau U."/>
            <person name="Martindale M.Q."/>
            <person name="Rokhsar D.S."/>
        </authorList>
    </citation>
    <scope>NUCLEOTIDE SEQUENCE [LARGE SCALE GENOMIC DNA]</scope>
    <source>
        <strain evidence="11">CH2 X CH6</strain>
    </source>
</reference>
<dbReference type="PANTHER" id="PTHR12153:SF18">
    <property type="entry name" value="SELENOPROTEIN O"/>
    <property type="match status" value="1"/>
</dbReference>
<dbReference type="eggNOG" id="KOG2542">
    <property type="taxonomic scope" value="Eukaryota"/>
</dbReference>
<dbReference type="PANTHER" id="PTHR12153">
    <property type="entry name" value="SELENOPROTEIN O"/>
    <property type="match status" value="1"/>
</dbReference>
<evidence type="ECO:0000256" key="5">
    <source>
        <dbReference type="ARBA" id="ARBA00022723"/>
    </source>
</evidence>
<gene>
    <name evidence="10" type="ORF">NEMVEDRAFT_v1g132366</name>
</gene>
<dbReference type="GO" id="GO:0046872">
    <property type="term" value="F:metal ion binding"/>
    <property type="evidence" value="ECO:0007669"/>
    <property type="project" value="UniProtKB-KW"/>
</dbReference>
<comment type="cofactor">
    <cofactor evidence="1">
        <name>Mg(2+)</name>
        <dbReference type="ChEBI" id="CHEBI:18420"/>
    </cofactor>
</comment>
<keyword evidence="5" id="KW-0479">Metal-binding</keyword>
<dbReference type="InParanoid" id="A7SUL1"/>
<evidence type="ECO:0000313" key="11">
    <source>
        <dbReference type="Proteomes" id="UP000001593"/>
    </source>
</evidence>
<dbReference type="HAMAP" id="MF_00692">
    <property type="entry name" value="SelO"/>
    <property type="match status" value="1"/>
</dbReference>